<sequence>MSQVQCLPVSGKNMSKVKKILEEAQNLQTREIDLVEKNIHSFDEIPNIFSLGFVTRLTLSHNKISVLPAAIANLTNLEILNLSNNHLDELPLSLSSMSKLRILNCSINRLNSLPRGFGAFPALEVLDLSYNNLNENVLPGNFFKLETLRALYLGDNDFEYLPPELKNMKNLQILGLRDNDLLELPREIGELTRLRELHIQNNRLTVIPPEIANLDLYNTKSVFKMEENPWVQPIVEQYLLGISHVLEYIKTEAYRILYNRHVTGGGKSAVAIPPRADRSKKLSRARS</sequence>
<dbReference type="PROSITE" id="PS51450">
    <property type="entry name" value="LRR"/>
    <property type="match status" value="1"/>
</dbReference>
<evidence type="ECO:0000256" key="1">
    <source>
        <dbReference type="ARBA" id="ARBA00022614"/>
    </source>
</evidence>
<dbReference type="OrthoDB" id="676979at2759"/>
<keyword evidence="5" id="KW-1185">Reference proteome</keyword>
<evidence type="ECO:0000259" key="3">
    <source>
        <dbReference type="Pfam" id="PF23598"/>
    </source>
</evidence>
<dbReference type="InterPro" id="IPR055414">
    <property type="entry name" value="LRR_R13L4/SHOC2-like"/>
</dbReference>
<evidence type="ECO:0000313" key="4">
    <source>
        <dbReference type="EMBL" id="CRK88857.1"/>
    </source>
</evidence>
<dbReference type="InterPro" id="IPR032675">
    <property type="entry name" value="LRR_dom_sf"/>
</dbReference>
<dbReference type="PANTHER" id="PTHR48051:SF1">
    <property type="entry name" value="RAS SUPPRESSOR PROTEIN 1"/>
    <property type="match status" value="1"/>
</dbReference>
<name>A0A1J1HRP1_9DIPT</name>
<dbReference type="InterPro" id="IPR050216">
    <property type="entry name" value="LRR_domain-containing"/>
</dbReference>
<dbReference type="Gene3D" id="3.80.10.10">
    <property type="entry name" value="Ribonuclease Inhibitor"/>
    <property type="match status" value="2"/>
</dbReference>
<dbReference type="SMART" id="SM00369">
    <property type="entry name" value="LRR_TYP"/>
    <property type="match status" value="7"/>
</dbReference>
<dbReference type="STRING" id="568069.A0A1J1HRP1"/>
<dbReference type="Pfam" id="PF13855">
    <property type="entry name" value="LRR_8"/>
    <property type="match status" value="1"/>
</dbReference>
<dbReference type="EMBL" id="CVRI01000010">
    <property type="protein sequence ID" value="CRK88857.1"/>
    <property type="molecule type" value="Genomic_DNA"/>
</dbReference>
<dbReference type="AlphaFoldDB" id="A0A1J1HRP1"/>
<evidence type="ECO:0000256" key="2">
    <source>
        <dbReference type="ARBA" id="ARBA00022737"/>
    </source>
</evidence>
<dbReference type="Proteomes" id="UP000183832">
    <property type="component" value="Unassembled WGS sequence"/>
</dbReference>
<dbReference type="FunFam" id="3.80.10.10:FF:000034">
    <property type="entry name" value="Ras suppressor protein 1"/>
    <property type="match status" value="1"/>
</dbReference>
<gene>
    <name evidence="4" type="ORF">CLUMA_CG002604</name>
</gene>
<proteinExistence type="predicted"/>
<dbReference type="GO" id="GO:0005737">
    <property type="term" value="C:cytoplasm"/>
    <property type="evidence" value="ECO:0007669"/>
    <property type="project" value="TreeGrafter"/>
</dbReference>
<dbReference type="PANTHER" id="PTHR48051">
    <property type="match status" value="1"/>
</dbReference>
<organism evidence="4 5">
    <name type="scientific">Clunio marinus</name>
    <dbReference type="NCBI Taxonomy" id="568069"/>
    <lineage>
        <taxon>Eukaryota</taxon>
        <taxon>Metazoa</taxon>
        <taxon>Ecdysozoa</taxon>
        <taxon>Arthropoda</taxon>
        <taxon>Hexapoda</taxon>
        <taxon>Insecta</taxon>
        <taxon>Pterygota</taxon>
        <taxon>Neoptera</taxon>
        <taxon>Endopterygota</taxon>
        <taxon>Diptera</taxon>
        <taxon>Nematocera</taxon>
        <taxon>Chironomoidea</taxon>
        <taxon>Chironomidae</taxon>
        <taxon>Clunio</taxon>
    </lineage>
</organism>
<keyword evidence="2" id="KW-0677">Repeat</keyword>
<dbReference type="InterPro" id="IPR003591">
    <property type="entry name" value="Leu-rich_rpt_typical-subtyp"/>
</dbReference>
<dbReference type="Pfam" id="PF23598">
    <property type="entry name" value="LRR_14"/>
    <property type="match status" value="1"/>
</dbReference>
<protein>
    <submittedName>
        <fullName evidence="4">CLUMA_CG002604, isoform A</fullName>
    </submittedName>
</protein>
<dbReference type="SUPFAM" id="SSF52058">
    <property type="entry name" value="L domain-like"/>
    <property type="match status" value="1"/>
</dbReference>
<reference evidence="4 5" key="1">
    <citation type="submission" date="2015-04" db="EMBL/GenBank/DDBJ databases">
        <authorList>
            <person name="Syromyatnikov M.Y."/>
            <person name="Popov V.N."/>
        </authorList>
    </citation>
    <scope>NUCLEOTIDE SEQUENCE [LARGE SCALE GENOMIC DNA]</scope>
</reference>
<evidence type="ECO:0000313" key="5">
    <source>
        <dbReference type="Proteomes" id="UP000183832"/>
    </source>
</evidence>
<accession>A0A1J1HRP1</accession>
<feature type="domain" description="Disease resistance R13L4/SHOC-2-like LRR" evidence="3">
    <location>
        <begin position="117"/>
        <end position="215"/>
    </location>
</feature>
<keyword evidence="1" id="KW-0433">Leucine-rich repeat</keyword>
<dbReference type="InterPro" id="IPR001611">
    <property type="entry name" value="Leu-rich_rpt"/>
</dbReference>